<dbReference type="HAMAP" id="MF_00456">
    <property type="entry name" value="ProB"/>
    <property type="match status" value="1"/>
</dbReference>
<dbReference type="PANTHER" id="PTHR43654:SF1">
    <property type="entry name" value="ISOPENTENYL PHOSPHATE KINASE"/>
    <property type="match status" value="1"/>
</dbReference>
<dbReference type="Gene3D" id="3.40.1160.10">
    <property type="entry name" value="Acetylglutamate kinase-like"/>
    <property type="match status" value="1"/>
</dbReference>
<comment type="subcellular location">
    <subcellularLocation>
        <location evidence="8">Cytoplasm</location>
    </subcellularLocation>
</comment>
<evidence type="ECO:0000256" key="1">
    <source>
        <dbReference type="ARBA" id="ARBA00022490"/>
    </source>
</evidence>
<dbReference type="RefSeq" id="WP_017752610.1">
    <property type="nucleotide sequence ID" value="NZ_CBXI010000031.1"/>
</dbReference>
<dbReference type="EC" id="2.7.2.11" evidence="8"/>
<dbReference type="SUPFAM" id="SSF53633">
    <property type="entry name" value="Carbamate kinase-like"/>
    <property type="match status" value="1"/>
</dbReference>
<dbReference type="OrthoDB" id="9804434at2"/>
<dbReference type="GO" id="GO:0005829">
    <property type="term" value="C:cytosol"/>
    <property type="evidence" value="ECO:0007669"/>
    <property type="project" value="TreeGrafter"/>
</dbReference>
<dbReference type="InterPro" id="IPR019797">
    <property type="entry name" value="Glutamate_5-kinase_CS"/>
</dbReference>
<dbReference type="PROSITE" id="PS00902">
    <property type="entry name" value="GLUTAMATE_5_KINASE"/>
    <property type="match status" value="1"/>
</dbReference>
<name>W6N566_CLOTY</name>
<feature type="binding site" evidence="8">
    <location>
        <position position="156"/>
    </location>
    <ligand>
        <name>substrate</name>
    </ligand>
</feature>
<dbReference type="GO" id="GO:0004349">
    <property type="term" value="F:glutamate 5-kinase activity"/>
    <property type="evidence" value="ECO:0007669"/>
    <property type="project" value="UniProtKB-UniRule"/>
</dbReference>
<dbReference type="InterPro" id="IPR001048">
    <property type="entry name" value="Asp/Glu/Uridylate_kinase"/>
</dbReference>
<dbReference type="InterPro" id="IPR041739">
    <property type="entry name" value="G5K_ProB"/>
</dbReference>
<comment type="function">
    <text evidence="8">Catalyzes the transfer of a phosphate group to glutamate to form L-glutamate 5-phosphate.</text>
</comment>
<sequence>MNNRQHYLKNVKRVVIKVGSSTLTYESGLLNLYMIEHLVRQISDLHNRGLEVVLVTSAAIGAGIGKLGLKKKPTNVVVSQAAAAVGQGILMNTYEKFFSEYGKTVAQILITKDDITQEERVTNAKNTFCELLERGVIPIVNENDAIIVDEIKFGDNDTLSAMVSSLIDADLLILLSDIDGLYNDNPKDNPNAVLINCVSQITDEIESCAGGAGSQLGTGGMVTKIRAAKIATSGGVPMVIAKGETPDIIRDIICFKNVGTLFLPKTQ</sequence>
<dbReference type="Pfam" id="PF00696">
    <property type="entry name" value="AA_kinase"/>
    <property type="match status" value="1"/>
</dbReference>
<feature type="binding site" evidence="8">
    <location>
        <position position="17"/>
    </location>
    <ligand>
        <name>ATP</name>
        <dbReference type="ChEBI" id="CHEBI:30616"/>
    </ligand>
</feature>
<evidence type="ECO:0000256" key="7">
    <source>
        <dbReference type="ARBA" id="ARBA00022840"/>
    </source>
</evidence>
<dbReference type="InterPro" id="IPR036393">
    <property type="entry name" value="AceGlu_kinase-like_sf"/>
</dbReference>
<dbReference type="PIRSF" id="PIRSF000729">
    <property type="entry name" value="GK"/>
    <property type="match status" value="1"/>
</dbReference>
<feature type="domain" description="Aspartate/glutamate/uridylate kinase" evidence="9">
    <location>
        <begin position="12"/>
        <end position="241"/>
    </location>
</feature>
<dbReference type="InterPro" id="IPR005715">
    <property type="entry name" value="Glu_5kinase/COase_Synthase"/>
</dbReference>
<dbReference type="EMBL" id="CBXI010000031">
    <property type="protein sequence ID" value="CDL91713.1"/>
    <property type="molecule type" value="Genomic_DNA"/>
</dbReference>
<feature type="binding site" evidence="8">
    <location>
        <begin position="176"/>
        <end position="177"/>
    </location>
    <ligand>
        <name>ATP</name>
        <dbReference type="ChEBI" id="CHEBI:30616"/>
    </ligand>
</feature>
<keyword evidence="7 8" id="KW-0067">ATP-binding</keyword>
<evidence type="ECO:0000313" key="10">
    <source>
        <dbReference type="EMBL" id="CDL91713.1"/>
    </source>
</evidence>
<dbReference type="GO" id="GO:0055129">
    <property type="term" value="P:L-proline biosynthetic process"/>
    <property type="evidence" value="ECO:0007669"/>
    <property type="project" value="UniProtKB-UniRule"/>
</dbReference>
<accession>W6N566</accession>
<evidence type="ECO:0000313" key="11">
    <source>
        <dbReference type="Proteomes" id="UP000019482"/>
    </source>
</evidence>
<keyword evidence="4 8" id="KW-0808">Transferase</keyword>
<dbReference type="PANTHER" id="PTHR43654">
    <property type="entry name" value="GLUTAMATE 5-KINASE"/>
    <property type="match status" value="1"/>
</dbReference>
<keyword evidence="3 8" id="KW-0641">Proline biosynthesis</keyword>
<dbReference type="FunFam" id="3.40.1160.10:FF:000018">
    <property type="entry name" value="Glutamate 5-kinase"/>
    <property type="match status" value="1"/>
</dbReference>
<keyword evidence="11" id="KW-1185">Reference proteome</keyword>
<comment type="similarity">
    <text evidence="8">Belongs to the glutamate 5-kinase family.</text>
</comment>
<evidence type="ECO:0000256" key="4">
    <source>
        <dbReference type="ARBA" id="ARBA00022679"/>
    </source>
</evidence>
<dbReference type="GO" id="GO:0005524">
    <property type="term" value="F:ATP binding"/>
    <property type="evidence" value="ECO:0007669"/>
    <property type="project" value="UniProtKB-KW"/>
</dbReference>
<keyword evidence="1 8" id="KW-0963">Cytoplasm</keyword>
<organism evidence="10 11">
    <name type="scientific">Clostridium tyrobutyricum DIVETGP</name>
    <dbReference type="NCBI Taxonomy" id="1408889"/>
    <lineage>
        <taxon>Bacteria</taxon>
        <taxon>Bacillati</taxon>
        <taxon>Bacillota</taxon>
        <taxon>Clostridia</taxon>
        <taxon>Eubacteriales</taxon>
        <taxon>Clostridiaceae</taxon>
        <taxon>Clostridium</taxon>
    </lineage>
</organism>
<comment type="caution">
    <text evidence="10">The sequence shown here is derived from an EMBL/GenBank/DDBJ whole genome shotgun (WGS) entry which is preliminary data.</text>
</comment>
<comment type="catalytic activity">
    <reaction evidence="8">
        <text>L-glutamate + ATP = L-glutamyl 5-phosphate + ADP</text>
        <dbReference type="Rhea" id="RHEA:14877"/>
        <dbReference type="ChEBI" id="CHEBI:29985"/>
        <dbReference type="ChEBI" id="CHEBI:30616"/>
        <dbReference type="ChEBI" id="CHEBI:58274"/>
        <dbReference type="ChEBI" id="CHEBI:456216"/>
        <dbReference type="EC" id="2.7.2.11"/>
    </reaction>
</comment>
<evidence type="ECO:0000256" key="8">
    <source>
        <dbReference type="HAMAP-Rule" id="MF_00456"/>
    </source>
</evidence>
<feature type="binding site" evidence="8">
    <location>
        <begin position="218"/>
        <end position="224"/>
    </location>
    <ligand>
        <name>ATP</name>
        <dbReference type="ChEBI" id="CHEBI:30616"/>
    </ligand>
</feature>
<dbReference type="PRINTS" id="PR00474">
    <property type="entry name" value="GLU5KINASE"/>
</dbReference>
<dbReference type="NCBIfam" id="TIGR01027">
    <property type="entry name" value="proB"/>
    <property type="match status" value="1"/>
</dbReference>
<dbReference type="InterPro" id="IPR011529">
    <property type="entry name" value="Glu_5kinase"/>
</dbReference>
<feature type="binding site" evidence="8">
    <location>
        <position position="57"/>
    </location>
    <ligand>
        <name>substrate</name>
    </ligand>
</feature>
<dbReference type="InterPro" id="IPR001057">
    <property type="entry name" value="Glu/AcGlu_kinase"/>
</dbReference>
<dbReference type="GeneID" id="29419528"/>
<evidence type="ECO:0000256" key="2">
    <source>
        <dbReference type="ARBA" id="ARBA00022605"/>
    </source>
</evidence>
<feature type="binding site" evidence="8">
    <location>
        <position position="144"/>
    </location>
    <ligand>
        <name>substrate</name>
    </ligand>
</feature>
<keyword evidence="6 8" id="KW-0418">Kinase</keyword>
<dbReference type="AlphaFoldDB" id="W6N566"/>
<comment type="pathway">
    <text evidence="8">Amino-acid biosynthesis; L-proline biosynthesis; L-glutamate 5-semialdehyde from L-glutamate: step 1/2.</text>
</comment>
<dbReference type="CDD" id="cd04242">
    <property type="entry name" value="AAK_G5K_ProB"/>
    <property type="match status" value="1"/>
</dbReference>
<dbReference type="UniPathway" id="UPA00098">
    <property type="reaction ID" value="UER00359"/>
</dbReference>
<proteinExistence type="inferred from homology"/>
<reference evidence="10 11" key="1">
    <citation type="journal article" date="2015" name="Genome Announc.">
        <title>Draft Genome Sequence of Clostridium tyrobutyricum Strain DIVETGP, Isolated from Cow's Milk for Grana Padano Production.</title>
        <authorList>
            <person name="Soggiu A."/>
            <person name="Piras C."/>
            <person name="Gaiarsa S."/>
            <person name="Sassera D."/>
            <person name="Roncada P."/>
            <person name="Bendixen E."/>
            <person name="Brasca M."/>
            <person name="Bonizzi L."/>
        </authorList>
    </citation>
    <scope>NUCLEOTIDE SEQUENCE [LARGE SCALE GENOMIC DNA]</scope>
    <source>
        <strain evidence="10 11">DIVETGP</strain>
    </source>
</reference>
<keyword evidence="2 8" id="KW-0028">Amino-acid biosynthesis</keyword>
<protein>
    <recommendedName>
        <fullName evidence="8">Glutamate 5-kinase</fullName>
        <ecNumber evidence="8">2.7.2.11</ecNumber>
    </recommendedName>
    <alternativeName>
        <fullName evidence="8">Gamma-glutamyl kinase</fullName>
        <shortName evidence="8">GK</shortName>
    </alternativeName>
</protein>
<evidence type="ECO:0000256" key="6">
    <source>
        <dbReference type="ARBA" id="ARBA00022777"/>
    </source>
</evidence>
<gene>
    <name evidence="8" type="primary">proB</name>
    <name evidence="10" type="ORF">CTDIVETGP_1783</name>
</gene>
<evidence type="ECO:0000256" key="5">
    <source>
        <dbReference type="ARBA" id="ARBA00022741"/>
    </source>
</evidence>
<dbReference type="Proteomes" id="UP000019482">
    <property type="component" value="Unassembled WGS sequence"/>
</dbReference>
<evidence type="ECO:0000259" key="9">
    <source>
        <dbReference type="Pfam" id="PF00696"/>
    </source>
</evidence>
<keyword evidence="5 8" id="KW-0547">Nucleotide-binding</keyword>
<evidence type="ECO:0000256" key="3">
    <source>
        <dbReference type="ARBA" id="ARBA00022650"/>
    </source>
</evidence>